<gene>
    <name evidence="2" type="ORF">LSAT_V11C400200970</name>
</gene>
<reference evidence="2 3" key="1">
    <citation type="journal article" date="2017" name="Nat. Commun.">
        <title>Genome assembly with in vitro proximity ligation data and whole-genome triplication in lettuce.</title>
        <authorList>
            <person name="Reyes-Chin-Wo S."/>
            <person name="Wang Z."/>
            <person name="Yang X."/>
            <person name="Kozik A."/>
            <person name="Arikit S."/>
            <person name="Song C."/>
            <person name="Xia L."/>
            <person name="Froenicke L."/>
            <person name="Lavelle D.O."/>
            <person name="Truco M.J."/>
            <person name="Xia R."/>
            <person name="Zhu S."/>
            <person name="Xu C."/>
            <person name="Xu H."/>
            <person name="Xu X."/>
            <person name="Cox K."/>
            <person name="Korf I."/>
            <person name="Meyers B.C."/>
            <person name="Michelmore R.W."/>
        </authorList>
    </citation>
    <scope>NUCLEOTIDE SEQUENCE [LARGE SCALE GENOMIC DNA]</scope>
    <source>
        <strain evidence="3">cv. Salinas</strain>
        <tissue evidence="2">Seedlings</tissue>
    </source>
</reference>
<dbReference type="Proteomes" id="UP000235145">
    <property type="component" value="Unassembled WGS sequence"/>
</dbReference>
<evidence type="ECO:0000313" key="2">
    <source>
        <dbReference type="EMBL" id="KAJ0214737.1"/>
    </source>
</evidence>
<feature type="compositionally biased region" description="Basic and acidic residues" evidence="1">
    <location>
        <begin position="218"/>
        <end position="240"/>
    </location>
</feature>
<feature type="region of interest" description="Disordered" evidence="1">
    <location>
        <begin position="21"/>
        <end position="48"/>
    </location>
</feature>
<name>A0A9R1W1D5_LACSA</name>
<keyword evidence="3" id="KW-1185">Reference proteome</keyword>
<dbReference type="PANTHER" id="PTHR33673">
    <property type="entry name" value="SUPPRESSOR SRP40-LIKE PROTEIN"/>
    <property type="match status" value="1"/>
</dbReference>
<proteinExistence type="predicted"/>
<evidence type="ECO:0000313" key="3">
    <source>
        <dbReference type="Proteomes" id="UP000235145"/>
    </source>
</evidence>
<feature type="region of interest" description="Disordered" evidence="1">
    <location>
        <begin position="98"/>
        <end position="122"/>
    </location>
</feature>
<sequence>MQKKPNFGILCLELASLLSDKSKQTSEDLESEHATTSNGNESIANPAIVNDESIQFDSDKKVLSFASYSSSILSDSSPVQDLETQHDKSSFKLKADDQLEKPNVESNHSPSTPPPNDHISESPPIQLMERQETPKYRIPSHVFTRKKSTTPGDWSMASNESLFSIPMGSIRLYNQDSFLFEDLDLGYEYDTQFVDDKTTDTTKKPQVNEVNNQGSNMLDEHEPKNSEHKEDCQSDADEHTSCFSTDSSSRSFVFPVVASSTGVPEEPKQGPPPPPPPAEAEGSEEKTKTKKATPLFVVWFPCFRYCACCS</sequence>
<dbReference type="EMBL" id="NBSK02000004">
    <property type="protein sequence ID" value="KAJ0214737.1"/>
    <property type="molecule type" value="Genomic_DNA"/>
</dbReference>
<protein>
    <submittedName>
        <fullName evidence="2">Uncharacterized protein</fullName>
    </submittedName>
</protein>
<feature type="compositionally biased region" description="Pro residues" evidence="1">
    <location>
        <begin position="269"/>
        <end position="278"/>
    </location>
</feature>
<comment type="caution">
    <text evidence="2">The sequence shown here is derived from an EMBL/GenBank/DDBJ whole genome shotgun (WGS) entry which is preliminary data.</text>
</comment>
<organism evidence="2 3">
    <name type="scientific">Lactuca sativa</name>
    <name type="common">Garden lettuce</name>
    <dbReference type="NCBI Taxonomy" id="4236"/>
    <lineage>
        <taxon>Eukaryota</taxon>
        <taxon>Viridiplantae</taxon>
        <taxon>Streptophyta</taxon>
        <taxon>Embryophyta</taxon>
        <taxon>Tracheophyta</taxon>
        <taxon>Spermatophyta</taxon>
        <taxon>Magnoliopsida</taxon>
        <taxon>eudicotyledons</taxon>
        <taxon>Gunneridae</taxon>
        <taxon>Pentapetalae</taxon>
        <taxon>asterids</taxon>
        <taxon>campanulids</taxon>
        <taxon>Asterales</taxon>
        <taxon>Asteraceae</taxon>
        <taxon>Cichorioideae</taxon>
        <taxon>Cichorieae</taxon>
        <taxon>Lactucinae</taxon>
        <taxon>Lactuca</taxon>
    </lineage>
</organism>
<feature type="compositionally biased region" description="Polar residues" evidence="1">
    <location>
        <begin position="34"/>
        <end position="43"/>
    </location>
</feature>
<accession>A0A9R1W1D5</accession>
<dbReference type="PANTHER" id="PTHR33673:SF38">
    <property type="entry name" value="CHROMODOMAIN-HELICASE-DNA-BINDING PROTEIN 7-LIKE"/>
    <property type="match status" value="1"/>
</dbReference>
<feature type="region of interest" description="Disordered" evidence="1">
    <location>
        <begin position="198"/>
        <end position="290"/>
    </location>
</feature>
<evidence type="ECO:0000256" key="1">
    <source>
        <dbReference type="SAM" id="MobiDB-lite"/>
    </source>
</evidence>
<feature type="compositionally biased region" description="Low complexity" evidence="1">
    <location>
        <begin position="241"/>
        <end position="254"/>
    </location>
</feature>
<dbReference type="AlphaFoldDB" id="A0A9R1W1D5"/>